<evidence type="ECO:0000313" key="4">
    <source>
        <dbReference type="EMBL" id="NDL61689.1"/>
    </source>
</evidence>
<dbReference type="InterPro" id="IPR000700">
    <property type="entry name" value="PAS-assoc_C"/>
</dbReference>
<dbReference type="InterPro" id="IPR035965">
    <property type="entry name" value="PAS-like_dom_sf"/>
</dbReference>
<organism evidence="4 5">
    <name type="scientific">Acerihabitans arboris</name>
    <dbReference type="NCBI Taxonomy" id="2691583"/>
    <lineage>
        <taxon>Bacteria</taxon>
        <taxon>Pseudomonadati</taxon>
        <taxon>Pseudomonadota</taxon>
        <taxon>Gammaproteobacteria</taxon>
        <taxon>Enterobacterales</taxon>
        <taxon>Pectobacteriaceae</taxon>
        <taxon>Acerihabitans</taxon>
    </lineage>
</organism>
<reference evidence="4 5" key="2">
    <citation type="submission" date="2020-02" db="EMBL/GenBank/DDBJ databases">
        <title>The new genus of Enterobacteriales.</title>
        <authorList>
            <person name="Kim I.S."/>
        </authorList>
    </citation>
    <scope>NUCLEOTIDE SEQUENCE [LARGE SCALE GENOMIC DNA]</scope>
    <source>
        <strain evidence="4 5">SAP-6</strain>
    </source>
</reference>
<feature type="domain" description="GGDEF" evidence="3">
    <location>
        <begin position="169"/>
        <end position="304"/>
    </location>
</feature>
<accession>A0A845SCR2</accession>
<dbReference type="AlphaFoldDB" id="A0A845SCR2"/>
<comment type="caution">
    <text evidence="4">The sequence shown here is derived from an EMBL/GenBank/DDBJ whole genome shotgun (WGS) entry which is preliminary data.</text>
</comment>
<evidence type="ECO:0000259" key="2">
    <source>
        <dbReference type="PROSITE" id="PS50113"/>
    </source>
</evidence>
<dbReference type="PANTHER" id="PTHR44757:SF2">
    <property type="entry name" value="BIOFILM ARCHITECTURE MAINTENANCE PROTEIN MBAA"/>
    <property type="match status" value="1"/>
</dbReference>
<dbReference type="SUPFAM" id="SSF55785">
    <property type="entry name" value="PYP-like sensor domain (PAS domain)"/>
    <property type="match status" value="1"/>
</dbReference>
<dbReference type="EMBL" id="WUBS01000002">
    <property type="protein sequence ID" value="NDL61689.1"/>
    <property type="molecule type" value="Genomic_DNA"/>
</dbReference>
<dbReference type="CDD" id="cd01949">
    <property type="entry name" value="GGDEF"/>
    <property type="match status" value="1"/>
</dbReference>
<feature type="domain" description="PAS" evidence="1">
    <location>
        <begin position="27"/>
        <end position="69"/>
    </location>
</feature>
<dbReference type="InterPro" id="IPR029787">
    <property type="entry name" value="Nucleotide_cyclase"/>
</dbReference>
<protein>
    <submittedName>
        <fullName evidence="4">Diguanylate cyclase</fullName>
    </submittedName>
</protein>
<dbReference type="PROSITE" id="PS50112">
    <property type="entry name" value="PAS"/>
    <property type="match status" value="1"/>
</dbReference>
<sequence>MSVDIAMPSSMSKLSLLEYIIDNALMVTITDAEGVIQYANQLFCQFCGFTQQELIGNTHCILNSGVHDDIFFTKMRRLIKSGDVWRNEICNKSKSGKFFWEDVTIIPELDSQGNVIRYVTIRFDVTKQVRSRMKFFHKSQRDNLTRVFNRHGFYNQAGQVIKSMSAAGQTFYVAIFDADKFKIINDTLGHNQGDKLLRLLAVRTKNILGDNTLLGRLGGDEFALLFPGNTTYPELCQLLDKLQHAISEGFILDRNKQRVFTSLSIGVAHYPHDGDSFSEVLKCADIALYKVKNGGGNDYLFYHAPAYAVMESGIADGKAPVDAARDANCQY</sequence>
<gene>
    <name evidence="4" type="ORF">GRH90_02790</name>
</gene>
<dbReference type="InterPro" id="IPR052155">
    <property type="entry name" value="Biofilm_reg_signaling"/>
</dbReference>
<dbReference type="InterPro" id="IPR000160">
    <property type="entry name" value="GGDEF_dom"/>
</dbReference>
<dbReference type="SUPFAM" id="SSF55073">
    <property type="entry name" value="Nucleotide cyclase"/>
    <property type="match status" value="1"/>
</dbReference>
<dbReference type="NCBIfam" id="TIGR00254">
    <property type="entry name" value="GGDEF"/>
    <property type="match status" value="1"/>
</dbReference>
<dbReference type="InterPro" id="IPR043128">
    <property type="entry name" value="Rev_trsase/Diguanyl_cyclase"/>
</dbReference>
<dbReference type="Gene3D" id="3.30.70.270">
    <property type="match status" value="1"/>
</dbReference>
<dbReference type="Gene3D" id="3.30.450.20">
    <property type="entry name" value="PAS domain"/>
    <property type="match status" value="1"/>
</dbReference>
<dbReference type="CDD" id="cd00130">
    <property type="entry name" value="PAS"/>
    <property type="match status" value="1"/>
</dbReference>
<dbReference type="Proteomes" id="UP000461443">
    <property type="component" value="Unassembled WGS sequence"/>
</dbReference>
<name>A0A845SCR2_9GAMM</name>
<dbReference type="RefSeq" id="WP_312857164.1">
    <property type="nucleotide sequence ID" value="NZ_WUBS01000002.1"/>
</dbReference>
<feature type="domain" description="PAC" evidence="2">
    <location>
        <begin position="85"/>
        <end position="137"/>
    </location>
</feature>
<proteinExistence type="predicted"/>
<evidence type="ECO:0000313" key="5">
    <source>
        <dbReference type="Proteomes" id="UP000461443"/>
    </source>
</evidence>
<dbReference type="Pfam" id="PF13426">
    <property type="entry name" value="PAS_9"/>
    <property type="match status" value="1"/>
</dbReference>
<dbReference type="PANTHER" id="PTHR44757">
    <property type="entry name" value="DIGUANYLATE CYCLASE DGCP"/>
    <property type="match status" value="1"/>
</dbReference>
<dbReference type="PROSITE" id="PS50113">
    <property type="entry name" value="PAC"/>
    <property type="match status" value="1"/>
</dbReference>
<evidence type="ECO:0000259" key="3">
    <source>
        <dbReference type="PROSITE" id="PS50887"/>
    </source>
</evidence>
<dbReference type="InterPro" id="IPR000014">
    <property type="entry name" value="PAS"/>
</dbReference>
<reference evidence="4 5" key="1">
    <citation type="submission" date="2019-12" db="EMBL/GenBank/DDBJ databases">
        <authorList>
            <person name="Lee S.D."/>
        </authorList>
    </citation>
    <scope>NUCLEOTIDE SEQUENCE [LARGE SCALE GENOMIC DNA]</scope>
    <source>
        <strain evidence="4 5">SAP-6</strain>
    </source>
</reference>
<keyword evidence="5" id="KW-1185">Reference proteome</keyword>
<dbReference type="SMART" id="SM00267">
    <property type="entry name" value="GGDEF"/>
    <property type="match status" value="1"/>
</dbReference>
<dbReference type="PROSITE" id="PS50887">
    <property type="entry name" value="GGDEF"/>
    <property type="match status" value="1"/>
</dbReference>
<evidence type="ECO:0000259" key="1">
    <source>
        <dbReference type="PROSITE" id="PS50112"/>
    </source>
</evidence>
<dbReference type="Pfam" id="PF00990">
    <property type="entry name" value="GGDEF"/>
    <property type="match status" value="1"/>
</dbReference>
<dbReference type="NCBIfam" id="TIGR00229">
    <property type="entry name" value="sensory_box"/>
    <property type="match status" value="1"/>
</dbReference>